<keyword evidence="2" id="KW-0812">Transmembrane</keyword>
<dbReference type="PANTHER" id="PTHR33098:SF53">
    <property type="entry name" value="OS05G0540900 PROTEIN"/>
    <property type="match status" value="1"/>
</dbReference>
<keyword evidence="2" id="KW-1133">Transmembrane helix</keyword>
<accession>A0A087HMR6</accession>
<protein>
    <recommendedName>
        <fullName evidence="3">DUF4408 domain-containing protein</fullName>
    </recommendedName>
</protein>
<name>A0A087HMR6_ARAAL</name>
<dbReference type="Gramene" id="KFK43418">
    <property type="protein sequence ID" value="KFK43418"/>
    <property type="gene ID" value="AALP_AA1G123200"/>
</dbReference>
<dbReference type="Pfam" id="PF14364">
    <property type="entry name" value="DUF4408"/>
    <property type="match status" value="1"/>
</dbReference>
<keyword evidence="2" id="KW-0472">Membrane</keyword>
<feature type="domain" description="DUF4408" evidence="3">
    <location>
        <begin position="37"/>
        <end position="68"/>
    </location>
</feature>
<gene>
    <name evidence="4" type="ordered locus">AALP_Aa1g123200</name>
</gene>
<feature type="region of interest" description="Disordered" evidence="1">
    <location>
        <begin position="210"/>
        <end position="232"/>
    </location>
</feature>
<evidence type="ECO:0000256" key="1">
    <source>
        <dbReference type="SAM" id="MobiDB-lite"/>
    </source>
</evidence>
<evidence type="ECO:0000313" key="4">
    <source>
        <dbReference type="EMBL" id="KFK43418.1"/>
    </source>
</evidence>
<sequence>MTSSSMIPIIKAALVFTGIAAMSLFLKSSLPMAVDLSVWSYFLSWLKPPYPFVVINVIIITIVATSRYYHVEYKNKNEPIVRERQQREANDADFGFLFMFSPPIVLAAVERSEVVCEEKEKEEEEILGVINGGDMFVELPPMMDEPENLSPVEKTLVLASTGHRKMENTLKMIPEEGKSTPLTSEASDVKPTLRKTEIFRDVTNYYQSTVKPPVKKKKKKKEKELSPEEMDRKYEAYIKKGKKESLESLRLDKEMV</sequence>
<dbReference type="EMBL" id="CM002869">
    <property type="protein sequence ID" value="KFK43418.1"/>
    <property type="molecule type" value="Genomic_DNA"/>
</dbReference>
<proteinExistence type="predicted"/>
<dbReference type="Proteomes" id="UP000029120">
    <property type="component" value="Chromosome 1"/>
</dbReference>
<organism evidence="4 5">
    <name type="scientific">Arabis alpina</name>
    <name type="common">Alpine rock-cress</name>
    <dbReference type="NCBI Taxonomy" id="50452"/>
    <lineage>
        <taxon>Eukaryota</taxon>
        <taxon>Viridiplantae</taxon>
        <taxon>Streptophyta</taxon>
        <taxon>Embryophyta</taxon>
        <taxon>Tracheophyta</taxon>
        <taxon>Spermatophyta</taxon>
        <taxon>Magnoliopsida</taxon>
        <taxon>eudicotyledons</taxon>
        <taxon>Gunneridae</taxon>
        <taxon>Pentapetalae</taxon>
        <taxon>rosids</taxon>
        <taxon>malvids</taxon>
        <taxon>Brassicales</taxon>
        <taxon>Brassicaceae</taxon>
        <taxon>Arabideae</taxon>
        <taxon>Arabis</taxon>
    </lineage>
</organism>
<dbReference type="AlphaFoldDB" id="A0A087HMR6"/>
<feature type="transmembrane region" description="Helical" evidence="2">
    <location>
        <begin position="12"/>
        <end position="30"/>
    </location>
</feature>
<evidence type="ECO:0000256" key="2">
    <source>
        <dbReference type="SAM" id="Phobius"/>
    </source>
</evidence>
<feature type="compositionally biased region" description="Basic and acidic residues" evidence="1">
    <location>
        <begin position="222"/>
        <end position="232"/>
    </location>
</feature>
<dbReference type="PANTHER" id="PTHR33098">
    <property type="entry name" value="COTTON FIBER (DUF761)"/>
    <property type="match status" value="1"/>
</dbReference>
<reference evidence="5" key="1">
    <citation type="journal article" date="2015" name="Nat. Plants">
        <title>Genome expansion of Arabis alpina linked with retrotransposition and reduced symmetric DNA methylation.</title>
        <authorList>
            <person name="Willing E.M."/>
            <person name="Rawat V."/>
            <person name="Mandakova T."/>
            <person name="Maumus F."/>
            <person name="James G.V."/>
            <person name="Nordstroem K.J."/>
            <person name="Becker C."/>
            <person name="Warthmann N."/>
            <person name="Chica C."/>
            <person name="Szarzynska B."/>
            <person name="Zytnicki M."/>
            <person name="Albani M.C."/>
            <person name="Kiefer C."/>
            <person name="Bergonzi S."/>
            <person name="Castaings L."/>
            <person name="Mateos J.L."/>
            <person name="Berns M.C."/>
            <person name="Bujdoso N."/>
            <person name="Piofczyk T."/>
            <person name="de Lorenzo L."/>
            <person name="Barrero-Sicilia C."/>
            <person name="Mateos I."/>
            <person name="Piednoel M."/>
            <person name="Hagmann J."/>
            <person name="Chen-Min-Tao R."/>
            <person name="Iglesias-Fernandez R."/>
            <person name="Schuster S.C."/>
            <person name="Alonso-Blanco C."/>
            <person name="Roudier F."/>
            <person name="Carbonero P."/>
            <person name="Paz-Ares J."/>
            <person name="Davis S.J."/>
            <person name="Pecinka A."/>
            <person name="Quesneville H."/>
            <person name="Colot V."/>
            <person name="Lysak M.A."/>
            <person name="Weigel D."/>
            <person name="Coupland G."/>
            <person name="Schneeberger K."/>
        </authorList>
    </citation>
    <scope>NUCLEOTIDE SEQUENCE [LARGE SCALE GENOMIC DNA]</scope>
    <source>
        <strain evidence="5">cv. Pajares</strain>
    </source>
</reference>
<evidence type="ECO:0000259" key="3">
    <source>
        <dbReference type="Pfam" id="PF14364"/>
    </source>
</evidence>
<dbReference type="InterPro" id="IPR025520">
    <property type="entry name" value="DUF4408"/>
</dbReference>
<dbReference type="OrthoDB" id="1093519at2759"/>
<evidence type="ECO:0000313" key="5">
    <source>
        <dbReference type="Proteomes" id="UP000029120"/>
    </source>
</evidence>
<keyword evidence="5" id="KW-1185">Reference proteome</keyword>
<feature type="transmembrane region" description="Helical" evidence="2">
    <location>
        <begin position="50"/>
        <end position="69"/>
    </location>
</feature>